<sequence>MNKKTTLSKFPELKEKWNQYIKQFTQHPSRLAIISDYCIHDNNKPNDVLSFSICPYPEELLFISSEIEKIMKRDIKHKKNIPPQMINYIKQQKLIFTISYVIRNKNCVDIQKFKDSINDYINKCKIILAQCPNNRLLHDIKNLEKINAYLKKKKPDLNFIKGFVLIASLTTEIMEFLAISYGAREINWISDRDPATLFKQGVIFELTRILYTQKIGKRRHNTHIFYTQLDKNMDIPLENALFIYPQKLSFDNIIRFPDTITSTLASYDFEQNITPKSKHRDVLLHSIADNERICIFDLTDKEMGNVTLKRVFPALSN</sequence>
<proteinExistence type="predicted"/>
<protein>
    <submittedName>
        <fullName evidence="1">Uncharacterized protein</fullName>
    </submittedName>
</protein>
<accession>A0A8S5QA20</accession>
<dbReference type="EMBL" id="BK015603">
    <property type="protein sequence ID" value="DAE15348.1"/>
    <property type="molecule type" value="Genomic_DNA"/>
</dbReference>
<organism evidence="1">
    <name type="scientific">Siphoviridae sp. ct5qs5</name>
    <dbReference type="NCBI Taxonomy" id="2825339"/>
    <lineage>
        <taxon>Viruses</taxon>
        <taxon>Duplodnaviria</taxon>
        <taxon>Heunggongvirae</taxon>
        <taxon>Uroviricota</taxon>
        <taxon>Caudoviricetes</taxon>
    </lineage>
</organism>
<reference evidence="1" key="1">
    <citation type="journal article" date="2021" name="Proc. Natl. Acad. Sci. U.S.A.">
        <title>A Catalog of Tens of Thousands of Viruses from Human Metagenomes Reveals Hidden Associations with Chronic Diseases.</title>
        <authorList>
            <person name="Tisza M.J."/>
            <person name="Buck C.B."/>
        </authorList>
    </citation>
    <scope>NUCLEOTIDE SEQUENCE</scope>
    <source>
        <strain evidence="1">Ct5qs5</strain>
    </source>
</reference>
<name>A0A8S5QA20_9CAUD</name>
<evidence type="ECO:0000313" key="1">
    <source>
        <dbReference type="EMBL" id="DAE15348.1"/>
    </source>
</evidence>